<organism evidence="1 2">
    <name type="scientific">Zobellia galactanivorans (strain DSM 12802 / CCUG 47099 / CIP 106680 / NCIMB 13871 / Dsij)</name>
    <dbReference type="NCBI Taxonomy" id="63186"/>
    <lineage>
        <taxon>Bacteria</taxon>
        <taxon>Pseudomonadati</taxon>
        <taxon>Bacteroidota</taxon>
        <taxon>Flavobacteriia</taxon>
        <taxon>Flavobacteriales</taxon>
        <taxon>Flavobacteriaceae</taxon>
        <taxon>Zobellia</taxon>
    </lineage>
</organism>
<sequence length="31" mass="3772">MDWFLSRNNTKKNIFFLVGRNSCHIFNLKNN</sequence>
<accession>G0L4V3</accession>
<dbReference type="EMBL" id="FP476056">
    <property type="protein sequence ID" value="CAZ95784.1"/>
    <property type="molecule type" value="Genomic_DNA"/>
</dbReference>
<dbReference type="HOGENOM" id="CLU_3399260_0_0_10"/>
<gene>
    <name evidence="1" type="ordered locus">zobellia_1731</name>
</gene>
<reference evidence="1 2" key="2">
    <citation type="journal article" date="2012" name="Environ. Microbiol.">
        <title>Characterization of the first alginolytic operons in a marine bacterium: from their emergence in marine Flavobacteriia to their independent transfers to marine Proteobacteria and human gut Bacteroides.</title>
        <authorList>
            <person name="Thomas F."/>
            <person name="Barbeyron T."/>
            <person name="Tonon T."/>
            <person name="Genicot S."/>
            <person name="Czjzek M."/>
            <person name="Michel G."/>
        </authorList>
    </citation>
    <scope>NUCLEOTIDE SEQUENCE [LARGE SCALE GENOMIC DNA]</scope>
    <source>
        <strain evidence="2">DSM 12802 / CCUG 47099 / CIP 106680 / NCIMB 13871 / Dsij</strain>
    </source>
</reference>
<dbReference type="KEGG" id="zga:ZOBELLIA_1731"/>
<dbReference type="AlphaFoldDB" id="G0L4V3"/>
<evidence type="ECO:0000313" key="2">
    <source>
        <dbReference type="Proteomes" id="UP000008898"/>
    </source>
</evidence>
<reference evidence="2" key="1">
    <citation type="submission" date="2009-07" db="EMBL/GenBank/DDBJ databases">
        <title>Complete genome sequence of Zobellia galactanivorans Dsij.</title>
        <authorList>
            <consortium name="Genoscope - CEA"/>
        </authorList>
    </citation>
    <scope>NUCLEOTIDE SEQUENCE [LARGE SCALE GENOMIC DNA]</scope>
    <source>
        <strain evidence="2">DSM 12802 / CCUG 47099 / CIP 106680 / NCIMB 13871 / Dsij</strain>
    </source>
</reference>
<proteinExistence type="predicted"/>
<name>G0L4V3_ZOBGA</name>
<keyword evidence="2" id="KW-1185">Reference proteome</keyword>
<protein>
    <submittedName>
        <fullName evidence="1">Uncharacterized protein</fullName>
    </submittedName>
</protein>
<evidence type="ECO:0000313" key="1">
    <source>
        <dbReference type="EMBL" id="CAZ95784.1"/>
    </source>
</evidence>
<dbReference type="STRING" id="63186.ZOBELLIA_1731"/>
<dbReference type="Proteomes" id="UP000008898">
    <property type="component" value="Chromosome"/>
</dbReference>